<proteinExistence type="predicted"/>
<gene>
    <name evidence="1" type="ORF">COO91_08945</name>
</gene>
<dbReference type="OrthoDB" id="466921at2"/>
<dbReference type="AlphaFoldDB" id="A0A2K8T561"/>
<dbReference type="RefSeq" id="WP_100902696.1">
    <property type="nucleotide sequence ID" value="NZ_CAWNNC010000001.1"/>
</dbReference>
<accession>A0A2K8T561</accession>
<dbReference type="EMBL" id="CP024785">
    <property type="protein sequence ID" value="AUB42799.1"/>
    <property type="molecule type" value="Genomic_DNA"/>
</dbReference>
<protein>
    <submittedName>
        <fullName evidence="1">Uncharacterized protein</fullName>
    </submittedName>
</protein>
<reference evidence="1 2" key="1">
    <citation type="submission" date="2017-11" db="EMBL/GenBank/DDBJ databases">
        <title>Complete genome of a free-living desiccation-tolerant cyanobacterium and its photosynthetic adaptation to extreme terrestrial habitat.</title>
        <authorList>
            <person name="Shang J."/>
        </authorList>
    </citation>
    <scope>NUCLEOTIDE SEQUENCE [LARGE SCALE GENOMIC DNA]</scope>
    <source>
        <strain evidence="1 2">CCNUN1</strain>
    </source>
</reference>
<organism evidence="1 2">
    <name type="scientific">Nostoc flagelliforme CCNUN1</name>
    <dbReference type="NCBI Taxonomy" id="2038116"/>
    <lineage>
        <taxon>Bacteria</taxon>
        <taxon>Bacillati</taxon>
        <taxon>Cyanobacteriota</taxon>
        <taxon>Cyanophyceae</taxon>
        <taxon>Nostocales</taxon>
        <taxon>Nostocaceae</taxon>
        <taxon>Nostoc</taxon>
    </lineage>
</organism>
<dbReference type="KEGG" id="nfl:COO91_08945"/>
<keyword evidence="2" id="KW-1185">Reference proteome</keyword>
<sequence>MALIKEIAQEALNIGYLSVVAEDQLRSQLQSNYDSEDLDAWIILQRAIAAGDVKQESRRKKASLSPKAKDASSSIKLAYQMAAEIAYAAAVALSMTKNTKDQPSLGA</sequence>
<dbReference type="Proteomes" id="UP000232003">
    <property type="component" value="Chromosome"/>
</dbReference>
<name>A0A2K8T561_9NOSO</name>
<evidence type="ECO:0000313" key="1">
    <source>
        <dbReference type="EMBL" id="AUB42799.1"/>
    </source>
</evidence>
<evidence type="ECO:0000313" key="2">
    <source>
        <dbReference type="Proteomes" id="UP000232003"/>
    </source>
</evidence>